<evidence type="ECO:0000256" key="8">
    <source>
        <dbReference type="ARBA" id="ARBA00023136"/>
    </source>
</evidence>
<evidence type="ECO:0000256" key="7">
    <source>
        <dbReference type="ARBA" id="ARBA00022989"/>
    </source>
</evidence>
<accession>A0A9D9HH32</accession>
<keyword evidence="7 11" id="KW-1133">Transmembrane helix</keyword>
<name>A0A9D9HH32_9SPIR</name>
<dbReference type="Pfam" id="PF02653">
    <property type="entry name" value="BPD_transp_2"/>
    <property type="match status" value="1"/>
</dbReference>
<keyword evidence="5" id="KW-0762">Sugar transport</keyword>
<evidence type="ECO:0000256" key="11">
    <source>
        <dbReference type="SAM" id="Phobius"/>
    </source>
</evidence>
<dbReference type="CDD" id="cd06579">
    <property type="entry name" value="TM_PBP1_transp_AraH_like"/>
    <property type="match status" value="1"/>
</dbReference>
<feature type="transmembrane region" description="Helical" evidence="11">
    <location>
        <begin position="214"/>
        <end position="233"/>
    </location>
</feature>
<feature type="transmembrane region" description="Helical" evidence="11">
    <location>
        <begin position="239"/>
        <end position="255"/>
    </location>
</feature>
<keyword evidence="4" id="KW-0997">Cell inner membrane</keyword>
<feature type="transmembrane region" description="Helical" evidence="11">
    <location>
        <begin position="128"/>
        <end position="146"/>
    </location>
</feature>
<keyword evidence="3" id="KW-1003">Cell membrane</keyword>
<feature type="transmembrane region" description="Helical" evidence="11">
    <location>
        <begin position="100"/>
        <end position="121"/>
    </location>
</feature>
<dbReference type="InterPro" id="IPR001851">
    <property type="entry name" value="ABC_transp_permease"/>
</dbReference>
<dbReference type="AlphaFoldDB" id="A0A9D9HH32"/>
<evidence type="ECO:0000256" key="10">
    <source>
        <dbReference type="ARBA" id="ARBA00035686"/>
    </source>
</evidence>
<comment type="subcellular location">
    <subcellularLocation>
        <location evidence="1">Cell membrane</location>
        <topology evidence="1">Multi-pass membrane protein</topology>
    </subcellularLocation>
</comment>
<sequence>MFGITAIKKSMKEHSAIFSLVAVVLFFQILLAATGNGTQINPVNIASLIRQNAYVVILAIGMMICILTGGNIDLSVGSAMGMLSAMISILMGQLDLNTPVSLLLILLCGVALGVWNGFWIAVMRVPSFLVTLTGMFMWRGLSLILLRGANISQVPEHKVAFLSSYIAPAGASAMAVCLVAGVLFCVIYITVCLMERVQRRRLGSAFFMESNLSFVFRLAVISLVTLWLCYTLGRTQGFSFVFLLMVAVVLVYSFYTQRTVPGRHIYAMGGNERAAKFSGINTRRILFSAYANMGLLTAVAAIISIGRFNSASSADEPLINTFGACFVGGVSAYGGVGTVSGVVAGAVFMMLFNNGMSIMGVPTNWQRVIQGLVLLFVLAMDIVLKKRSGRQN</sequence>
<evidence type="ECO:0000256" key="1">
    <source>
        <dbReference type="ARBA" id="ARBA00004651"/>
    </source>
</evidence>
<organism evidence="12 13">
    <name type="scientific">Candidatus Avitreponema avistercoris</name>
    <dbReference type="NCBI Taxonomy" id="2840705"/>
    <lineage>
        <taxon>Bacteria</taxon>
        <taxon>Pseudomonadati</taxon>
        <taxon>Spirochaetota</taxon>
        <taxon>Spirochaetia</taxon>
        <taxon>Spirochaetales</taxon>
        <taxon>Candidatus Avitreponema</taxon>
    </lineage>
</organism>
<dbReference type="PANTHER" id="PTHR32196">
    <property type="entry name" value="ABC TRANSPORTER PERMEASE PROTEIN YPHD-RELATED-RELATED"/>
    <property type="match status" value="1"/>
</dbReference>
<reference evidence="12" key="2">
    <citation type="journal article" date="2021" name="PeerJ">
        <title>Extensive microbial diversity within the chicken gut microbiome revealed by metagenomics and culture.</title>
        <authorList>
            <person name="Gilroy R."/>
            <person name="Ravi A."/>
            <person name="Getino M."/>
            <person name="Pursley I."/>
            <person name="Horton D.L."/>
            <person name="Alikhan N.F."/>
            <person name="Baker D."/>
            <person name="Gharbi K."/>
            <person name="Hall N."/>
            <person name="Watson M."/>
            <person name="Adriaenssens E.M."/>
            <person name="Foster-Nyarko E."/>
            <person name="Jarju S."/>
            <person name="Secka A."/>
            <person name="Antonio M."/>
            <person name="Oren A."/>
            <person name="Chaudhuri R.R."/>
            <person name="La Ragione R."/>
            <person name="Hildebrand F."/>
            <person name="Pallen M.J."/>
        </authorList>
    </citation>
    <scope>NUCLEOTIDE SEQUENCE</scope>
    <source>
        <strain evidence="12">B3-4054</strain>
    </source>
</reference>
<evidence type="ECO:0000313" key="12">
    <source>
        <dbReference type="EMBL" id="MBO8450138.1"/>
    </source>
</evidence>
<feature type="transmembrane region" description="Helical" evidence="11">
    <location>
        <begin position="367"/>
        <end position="384"/>
    </location>
</feature>
<evidence type="ECO:0000256" key="2">
    <source>
        <dbReference type="ARBA" id="ARBA00022448"/>
    </source>
</evidence>
<dbReference type="GO" id="GO:0022857">
    <property type="term" value="F:transmembrane transporter activity"/>
    <property type="evidence" value="ECO:0007669"/>
    <property type="project" value="InterPro"/>
</dbReference>
<dbReference type="EMBL" id="JADIMS010000055">
    <property type="protein sequence ID" value="MBO8450138.1"/>
    <property type="molecule type" value="Genomic_DNA"/>
</dbReference>
<keyword evidence="8 11" id="KW-0472">Membrane</keyword>
<evidence type="ECO:0000256" key="9">
    <source>
        <dbReference type="ARBA" id="ARBA00035611"/>
    </source>
</evidence>
<keyword evidence="2" id="KW-0813">Transport</keyword>
<evidence type="ECO:0000256" key="6">
    <source>
        <dbReference type="ARBA" id="ARBA00022692"/>
    </source>
</evidence>
<comment type="function">
    <text evidence="9">Part of the binding-protein-dependent transport system for D-xylose. Probably responsible for the translocation of the substrate across the membrane.</text>
</comment>
<feature type="transmembrane region" description="Helical" evidence="11">
    <location>
        <begin position="48"/>
        <end position="67"/>
    </location>
</feature>
<proteinExistence type="predicted"/>
<dbReference type="Proteomes" id="UP000823616">
    <property type="component" value="Unassembled WGS sequence"/>
</dbReference>
<evidence type="ECO:0000313" key="13">
    <source>
        <dbReference type="Proteomes" id="UP000823616"/>
    </source>
</evidence>
<evidence type="ECO:0000256" key="5">
    <source>
        <dbReference type="ARBA" id="ARBA00022597"/>
    </source>
</evidence>
<comment type="caution">
    <text evidence="12">The sequence shown here is derived from an EMBL/GenBank/DDBJ whole genome shotgun (WGS) entry which is preliminary data.</text>
</comment>
<keyword evidence="6 11" id="KW-0812">Transmembrane</keyword>
<evidence type="ECO:0000256" key="4">
    <source>
        <dbReference type="ARBA" id="ARBA00022519"/>
    </source>
</evidence>
<protein>
    <recommendedName>
        <fullName evidence="10">Xylose transport system permease protein XylH</fullName>
    </recommendedName>
</protein>
<feature type="transmembrane region" description="Helical" evidence="11">
    <location>
        <begin position="166"/>
        <end position="193"/>
    </location>
</feature>
<dbReference type="PANTHER" id="PTHR32196:SF32">
    <property type="entry name" value="XYLOSE TRANSPORT SYSTEM PERMEASE PROTEIN XYLH"/>
    <property type="match status" value="1"/>
</dbReference>
<feature type="transmembrane region" description="Helical" evidence="11">
    <location>
        <begin position="285"/>
        <end position="306"/>
    </location>
</feature>
<gene>
    <name evidence="12" type="ORF">IAA96_03425</name>
</gene>
<dbReference type="GO" id="GO:0005886">
    <property type="term" value="C:plasma membrane"/>
    <property type="evidence" value="ECO:0007669"/>
    <property type="project" value="UniProtKB-SubCell"/>
</dbReference>
<evidence type="ECO:0000256" key="3">
    <source>
        <dbReference type="ARBA" id="ARBA00022475"/>
    </source>
</evidence>
<reference evidence="12" key="1">
    <citation type="submission" date="2020-10" db="EMBL/GenBank/DDBJ databases">
        <authorList>
            <person name="Gilroy R."/>
        </authorList>
    </citation>
    <scope>NUCLEOTIDE SEQUENCE</scope>
    <source>
        <strain evidence="12">B3-4054</strain>
    </source>
</reference>